<dbReference type="PROSITE" id="PS50088">
    <property type="entry name" value="ANK_REPEAT"/>
    <property type="match status" value="2"/>
</dbReference>
<dbReference type="PANTHER" id="PTHR24118:SF99">
    <property type="entry name" value="POTE ANKYRIN DOMAIN FAMILY MEMBER 3C-RELATED"/>
    <property type="match status" value="1"/>
</dbReference>
<gene>
    <name evidence="2" type="ORF">FPRO05_00114</name>
</gene>
<organism evidence="2 3">
    <name type="scientific">Gibberella intermedia</name>
    <name type="common">Bulb rot disease fungus</name>
    <name type="synonym">Fusarium proliferatum</name>
    <dbReference type="NCBI Taxonomy" id="948311"/>
    <lineage>
        <taxon>Eukaryota</taxon>
        <taxon>Fungi</taxon>
        <taxon>Dikarya</taxon>
        <taxon>Ascomycota</taxon>
        <taxon>Pezizomycotina</taxon>
        <taxon>Sordariomycetes</taxon>
        <taxon>Hypocreomycetidae</taxon>
        <taxon>Hypocreales</taxon>
        <taxon>Nectriaceae</taxon>
        <taxon>Fusarium</taxon>
        <taxon>Fusarium fujikuroi species complex</taxon>
    </lineage>
</organism>
<dbReference type="InterPro" id="IPR027417">
    <property type="entry name" value="P-loop_NTPase"/>
</dbReference>
<protein>
    <submittedName>
        <fullName evidence="2">Uncharacterized protein</fullName>
    </submittedName>
</protein>
<evidence type="ECO:0000313" key="2">
    <source>
        <dbReference type="EMBL" id="RBA21765.1"/>
    </source>
</evidence>
<dbReference type="SUPFAM" id="SSF52540">
    <property type="entry name" value="P-loop containing nucleoside triphosphate hydrolases"/>
    <property type="match status" value="1"/>
</dbReference>
<dbReference type="InterPro" id="IPR002110">
    <property type="entry name" value="Ankyrin_rpt"/>
</dbReference>
<dbReference type="Proteomes" id="UP000251714">
    <property type="component" value="Unassembled WGS sequence"/>
</dbReference>
<name>A0A365NLR7_GIBIN</name>
<dbReference type="Pfam" id="PF00023">
    <property type="entry name" value="Ank"/>
    <property type="match status" value="3"/>
</dbReference>
<dbReference type="SMART" id="SM00248">
    <property type="entry name" value="ANK"/>
    <property type="match status" value="6"/>
</dbReference>
<dbReference type="PANTHER" id="PTHR24118">
    <property type="entry name" value="POTE ANKYRIN DOMAIN"/>
    <property type="match status" value="1"/>
</dbReference>
<evidence type="ECO:0000313" key="3">
    <source>
        <dbReference type="Proteomes" id="UP000251714"/>
    </source>
</evidence>
<dbReference type="Gene3D" id="3.40.50.300">
    <property type="entry name" value="P-loop containing nucleotide triphosphate hydrolases"/>
    <property type="match status" value="1"/>
</dbReference>
<comment type="caution">
    <text evidence="2">The sequence shown here is derived from an EMBL/GenBank/DDBJ whole genome shotgun (WGS) entry which is preliminary data.</text>
</comment>
<evidence type="ECO:0000256" key="1">
    <source>
        <dbReference type="PROSITE-ProRule" id="PRU00023"/>
    </source>
</evidence>
<dbReference type="EMBL" id="PKMI01000001">
    <property type="protein sequence ID" value="RBA21765.1"/>
    <property type="molecule type" value="Genomic_DNA"/>
</dbReference>
<feature type="repeat" description="ANK" evidence="1">
    <location>
        <begin position="330"/>
        <end position="362"/>
    </location>
</feature>
<keyword evidence="1" id="KW-0040">ANK repeat</keyword>
<accession>A0A365NLR7</accession>
<reference evidence="2 3" key="1">
    <citation type="submission" date="2017-12" db="EMBL/GenBank/DDBJ databases">
        <title>Genome sequence of the mycotoxigenic crop pathogen Fusarium proliferatum, strain ITEM 2341 from Date Palm.</title>
        <authorList>
            <person name="Almiman B.F."/>
            <person name="Shittu T.A."/>
            <person name="Muthumeenakshi S."/>
            <person name="Baroncelli R."/>
            <person name="Sreenivasaprasada S."/>
        </authorList>
    </citation>
    <scope>NUCLEOTIDE SEQUENCE [LARGE SCALE GENOMIC DNA]</scope>
    <source>
        <strain evidence="2 3">ITEM 2341</strain>
    </source>
</reference>
<feature type="repeat" description="ANK" evidence="1">
    <location>
        <begin position="398"/>
        <end position="434"/>
    </location>
</feature>
<dbReference type="SUPFAM" id="SSF48403">
    <property type="entry name" value="Ankyrin repeat"/>
    <property type="match status" value="1"/>
</dbReference>
<dbReference type="InterPro" id="IPR036770">
    <property type="entry name" value="Ankyrin_rpt-contain_sf"/>
</dbReference>
<dbReference type="AlphaFoldDB" id="A0A365NLR7"/>
<proteinExistence type="predicted"/>
<dbReference type="Gene3D" id="1.25.40.20">
    <property type="entry name" value="Ankyrin repeat-containing domain"/>
    <property type="match status" value="2"/>
</dbReference>
<dbReference type="PROSITE" id="PS50297">
    <property type="entry name" value="ANK_REP_REGION"/>
    <property type="match status" value="1"/>
</dbReference>
<sequence>MPDIPSPTIILIGPEGAGKTTIGKILSEKLNKEVFSLDRHRKELYAPFDYDDAHADKIYEQDGVEALLKYWKYFEYRAVVDILQNALKPGDRFYGKILDFGAGHSIFENKEELDRVAELISPYKGVFLVVPCENVDEALRIMEERRGHELSYNRHFLNHPSNKTLAKHIIYTKDVSPEQSAHTLGKPVDDMVVIDQSCLTNAILARDVDAVESVLSSGADPNARRIGEETRAWRSADGRHMMPERQDPNSCHELYPLDLAMTSRPDCQRIVELLLGHGADPNSRYPQTTVAHRVLERRGSDPNISYNERNAYLDLILRHPLLDVNLQDGEGIPLLQIAFEVGDAEAARILIDRGADLRCRDDSGRNILHLISADDCGIDLIQHIIGLEPELQYQFDKHGRTPLQYAIDCQKPGSPRDEVKLLISAGVDVTARDTNGDTPLHILFRRPFLLVADYYGDAIWQGFVKNTIDLLLSKGADINAQNEAGETSVFAYFRSSRFNVDTTWAKMDEERHNLSKKWGGDRWKVNKELEEQIVEGTEPQIWAFFDTMGVEWSVINVKGESLLHVVAGQERPFRRVARFRFLVSQGLDLMAEDMQGQTALDIAAHGKADDILALYKGSLPPDT</sequence>